<evidence type="ECO:0000313" key="2">
    <source>
        <dbReference type="Proteomes" id="UP000095283"/>
    </source>
</evidence>
<sequence>MLTFQGLLLSLDLTSAVGGADLFCIIDEAAPLVPPTTERIDDQSCFKGGAREVCENKCIRKHIPFQPSTWVVPIYE</sequence>
<dbReference type="AlphaFoldDB" id="A0A1I7XAK6"/>
<accession>A0A1I7XAK6</accession>
<evidence type="ECO:0000256" key="1">
    <source>
        <dbReference type="SAM" id="SignalP"/>
    </source>
</evidence>
<keyword evidence="2" id="KW-1185">Reference proteome</keyword>
<dbReference type="Proteomes" id="UP000095283">
    <property type="component" value="Unplaced"/>
</dbReference>
<feature type="chain" id="PRO_5009311095" evidence="1">
    <location>
        <begin position="20"/>
        <end position="76"/>
    </location>
</feature>
<keyword evidence="1" id="KW-0732">Signal</keyword>
<reference evidence="3" key="1">
    <citation type="submission" date="2016-11" db="UniProtKB">
        <authorList>
            <consortium name="WormBaseParasite"/>
        </authorList>
    </citation>
    <scope>IDENTIFICATION</scope>
</reference>
<dbReference type="WBParaSite" id="Hba_14553">
    <property type="protein sequence ID" value="Hba_14553"/>
    <property type="gene ID" value="Hba_14553"/>
</dbReference>
<organism evidence="2 3">
    <name type="scientific">Heterorhabditis bacteriophora</name>
    <name type="common">Entomopathogenic nematode worm</name>
    <dbReference type="NCBI Taxonomy" id="37862"/>
    <lineage>
        <taxon>Eukaryota</taxon>
        <taxon>Metazoa</taxon>
        <taxon>Ecdysozoa</taxon>
        <taxon>Nematoda</taxon>
        <taxon>Chromadorea</taxon>
        <taxon>Rhabditida</taxon>
        <taxon>Rhabditina</taxon>
        <taxon>Rhabditomorpha</taxon>
        <taxon>Strongyloidea</taxon>
        <taxon>Heterorhabditidae</taxon>
        <taxon>Heterorhabditis</taxon>
    </lineage>
</organism>
<proteinExistence type="predicted"/>
<protein>
    <submittedName>
        <fullName evidence="3">Secreted protein</fullName>
    </submittedName>
</protein>
<evidence type="ECO:0000313" key="3">
    <source>
        <dbReference type="WBParaSite" id="Hba_14553"/>
    </source>
</evidence>
<feature type="signal peptide" evidence="1">
    <location>
        <begin position="1"/>
        <end position="19"/>
    </location>
</feature>
<name>A0A1I7XAK6_HETBA</name>